<evidence type="ECO:0000313" key="2">
    <source>
        <dbReference type="EMBL" id="GIQ79364.1"/>
    </source>
</evidence>
<evidence type="ECO:0000259" key="1">
    <source>
        <dbReference type="Pfam" id="PF01467"/>
    </source>
</evidence>
<dbReference type="Gene3D" id="3.40.50.620">
    <property type="entry name" value="HUPs"/>
    <property type="match status" value="1"/>
</dbReference>
<dbReference type="Pfam" id="PF01467">
    <property type="entry name" value="CTP_transf_like"/>
    <property type="match status" value="1"/>
</dbReference>
<reference evidence="2 3" key="1">
    <citation type="journal article" date="2018" name="PLoS ONE">
        <title>The draft genome of Kipferlia bialata reveals reductive genome evolution in fornicate parasites.</title>
        <authorList>
            <person name="Tanifuji G."/>
            <person name="Takabayashi S."/>
            <person name="Kume K."/>
            <person name="Takagi M."/>
            <person name="Nakayama T."/>
            <person name="Kamikawa R."/>
            <person name="Inagaki Y."/>
            <person name="Hashimoto T."/>
        </authorList>
    </citation>
    <scope>NUCLEOTIDE SEQUENCE [LARGE SCALE GENOMIC DNA]</scope>
    <source>
        <strain evidence="2">NY0173</strain>
    </source>
</reference>
<sequence>MLVDLQAPSRDNVFSTDDIASSFAACGVTLDTPSPLPVVVAVGGTFDHLHDGHRRLLSAAHALARCLLDRGCKASVSVGVSESALTGNKSHSHHLEPWAVRAQSVSAYMACLDDASSPVSCVPFPLHSALGPVGTDAQIRYLVVSEETKGCVSMVDAARLSLSLPPCTVVSIPVVGAEGGGKLSSSDIRAALE</sequence>
<dbReference type="AlphaFoldDB" id="A0A9K3GD49"/>
<dbReference type="InterPro" id="IPR014729">
    <property type="entry name" value="Rossmann-like_a/b/a_fold"/>
</dbReference>
<dbReference type="Proteomes" id="UP000265618">
    <property type="component" value="Unassembled WGS sequence"/>
</dbReference>
<gene>
    <name evidence="2" type="ORF">KIPB_000004</name>
</gene>
<feature type="domain" description="Cytidyltransferase-like" evidence="1">
    <location>
        <begin position="42"/>
        <end position="190"/>
    </location>
</feature>
<evidence type="ECO:0000313" key="3">
    <source>
        <dbReference type="Proteomes" id="UP000265618"/>
    </source>
</evidence>
<protein>
    <recommendedName>
        <fullName evidence="1">Cytidyltransferase-like domain-containing protein</fullName>
    </recommendedName>
</protein>
<keyword evidence="3" id="KW-1185">Reference proteome</keyword>
<dbReference type="SUPFAM" id="SSF52374">
    <property type="entry name" value="Nucleotidylyl transferase"/>
    <property type="match status" value="1"/>
</dbReference>
<organism evidence="2 3">
    <name type="scientific">Kipferlia bialata</name>
    <dbReference type="NCBI Taxonomy" id="797122"/>
    <lineage>
        <taxon>Eukaryota</taxon>
        <taxon>Metamonada</taxon>
        <taxon>Carpediemonas-like organisms</taxon>
        <taxon>Kipferlia</taxon>
    </lineage>
</organism>
<dbReference type="InterPro" id="IPR004821">
    <property type="entry name" value="Cyt_trans-like"/>
</dbReference>
<dbReference type="GO" id="GO:0003824">
    <property type="term" value="F:catalytic activity"/>
    <property type="evidence" value="ECO:0007669"/>
    <property type="project" value="InterPro"/>
</dbReference>
<dbReference type="OrthoDB" id="27911at2759"/>
<comment type="caution">
    <text evidence="2">The sequence shown here is derived from an EMBL/GenBank/DDBJ whole genome shotgun (WGS) entry which is preliminary data.</text>
</comment>
<name>A0A9K3GD49_9EUKA</name>
<proteinExistence type="predicted"/>
<accession>A0A9K3GD49</accession>
<dbReference type="EMBL" id="BDIP01000001">
    <property type="protein sequence ID" value="GIQ79364.1"/>
    <property type="molecule type" value="Genomic_DNA"/>
</dbReference>